<dbReference type="Proteomes" id="UP001596012">
    <property type="component" value="Unassembled WGS sequence"/>
</dbReference>
<name>A0ABV8Z712_9ACTN</name>
<reference evidence="3" key="1">
    <citation type="journal article" date="2019" name="Int. J. Syst. Evol. Microbiol.">
        <title>The Global Catalogue of Microorganisms (GCM) 10K type strain sequencing project: providing services to taxonomists for standard genome sequencing and annotation.</title>
        <authorList>
            <consortium name="The Broad Institute Genomics Platform"/>
            <consortium name="The Broad Institute Genome Sequencing Center for Infectious Disease"/>
            <person name="Wu L."/>
            <person name="Ma J."/>
        </authorList>
    </citation>
    <scope>NUCLEOTIDE SEQUENCE [LARGE SCALE GENOMIC DNA]</scope>
    <source>
        <strain evidence="3">DT43</strain>
    </source>
</reference>
<keyword evidence="3" id="KW-1185">Reference proteome</keyword>
<dbReference type="RefSeq" id="WP_386352981.1">
    <property type="nucleotide sequence ID" value="NZ_JBHSFG010000087.1"/>
</dbReference>
<proteinExistence type="predicted"/>
<protein>
    <submittedName>
        <fullName evidence="2">Uncharacterized protein</fullName>
    </submittedName>
</protein>
<evidence type="ECO:0000313" key="3">
    <source>
        <dbReference type="Proteomes" id="UP001596012"/>
    </source>
</evidence>
<feature type="region of interest" description="Disordered" evidence="1">
    <location>
        <begin position="49"/>
        <end position="94"/>
    </location>
</feature>
<organism evidence="2 3">
    <name type="scientific">Streptomyces xiangluensis</name>
    <dbReference type="NCBI Taxonomy" id="2665720"/>
    <lineage>
        <taxon>Bacteria</taxon>
        <taxon>Bacillati</taxon>
        <taxon>Actinomycetota</taxon>
        <taxon>Actinomycetes</taxon>
        <taxon>Kitasatosporales</taxon>
        <taxon>Streptomycetaceae</taxon>
        <taxon>Streptomyces</taxon>
    </lineage>
</organism>
<comment type="caution">
    <text evidence="2">The sequence shown here is derived from an EMBL/GenBank/DDBJ whole genome shotgun (WGS) entry which is preliminary data.</text>
</comment>
<evidence type="ECO:0000313" key="2">
    <source>
        <dbReference type="EMBL" id="MFC4471151.1"/>
    </source>
</evidence>
<dbReference type="EMBL" id="JBHSFG010000087">
    <property type="protein sequence ID" value="MFC4471151.1"/>
    <property type="molecule type" value="Genomic_DNA"/>
</dbReference>
<sequence length="94" mass="9464">MAASAPLLLSTLSKRSEDRLEDPSKRLAGLPADPDLHLCVFSAEGSCAEAPLTSEPPLPDAAPLTSEPPLADAAPLTSEPTSTGAAAGLDFPGV</sequence>
<evidence type="ECO:0000256" key="1">
    <source>
        <dbReference type="SAM" id="MobiDB-lite"/>
    </source>
</evidence>
<gene>
    <name evidence="2" type="ORF">ACFPH6_42820</name>
</gene>
<accession>A0ABV8Z712</accession>